<evidence type="ECO:0000313" key="2">
    <source>
        <dbReference type="EMBL" id="SHI38293.1"/>
    </source>
</evidence>
<keyword evidence="1" id="KW-0812">Transmembrane</keyword>
<dbReference type="AlphaFoldDB" id="A0A1M6AQ05"/>
<dbReference type="RefSeq" id="WP_242958344.1">
    <property type="nucleotide sequence ID" value="NZ_FQZB01000003.1"/>
</dbReference>
<feature type="transmembrane region" description="Helical" evidence="1">
    <location>
        <begin position="21"/>
        <end position="41"/>
    </location>
</feature>
<dbReference type="Proteomes" id="UP000184310">
    <property type="component" value="Unassembled WGS sequence"/>
</dbReference>
<keyword evidence="1" id="KW-0472">Membrane</keyword>
<name>A0A1M6AQ05_9CLOT</name>
<evidence type="ECO:0000313" key="3">
    <source>
        <dbReference type="Proteomes" id="UP000184310"/>
    </source>
</evidence>
<dbReference type="InterPro" id="IPR010897">
    <property type="entry name" value="Spore_II_P"/>
</dbReference>
<protein>
    <submittedName>
        <fullName evidence="2">Stage II sporulation protein P</fullName>
    </submittedName>
</protein>
<dbReference type="EMBL" id="FQZB01000003">
    <property type="protein sequence ID" value="SHI38293.1"/>
    <property type="molecule type" value="Genomic_DNA"/>
</dbReference>
<dbReference type="Pfam" id="PF07454">
    <property type="entry name" value="SpoIIP"/>
    <property type="match status" value="1"/>
</dbReference>
<gene>
    <name evidence="2" type="ORF">SAMN02745163_00140</name>
</gene>
<dbReference type="STRING" id="1121302.SAMN02745163_00140"/>
<evidence type="ECO:0000256" key="1">
    <source>
        <dbReference type="SAM" id="Phobius"/>
    </source>
</evidence>
<organism evidence="2 3">
    <name type="scientific">Clostridium cavendishii DSM 21758</name>
    <dbReference type="NCBI Taxonomy" id="1121302"/>
    <lineage>
        <taxon>Bacteria</taxon>
        <taxon>Bacillati</taxon>
        <taxon>Bacillota</taxon>
        <taxon>Clostridia</taxon>
        <taxon>Eubacteriales</taxon>
        <taxon>Clostridiaceae</taxon>
        <taxon>Clostridium</taxon>
    </lineage>
</organism>
<keyword evidence="1" id="KW-1133">Transmembrane helix</keyword>
<dbReference type="NCBIfam" id="TIGR02867">
    <property type="entry name" value="spore_II_P"/>
    <property type="match status" value="1"/>
</dbReference>
<keyword evidence="3" id="KW-1185">Reference proteome</keyword>
<sequence length="363" mass="40798">MYNRAYKRSNKVKFDQGITSLVAVVLILITLFMIRFVNIAIKKNVRGNLAYIELLNFGMPVIKETHFDKGAYLESPVNLWSLVLEASNLNGINPVGLISYEIPYFKDNKLAPSYYKNSVVFDPFKLNNDSVTKLNPEELNKDDTKAVSKVAYNPKLKKTLNSAKPEVLIYHSHTTEAYLPAKADSTDNNLNVVAVGDELEHDLEENYGISVIHDKTIHSLASYDESYNRSRETVSKYLKKYGDFKLIIDLHRDSVGGAGRNAFATELNNEQVAKIMFVTTNNNPHHNVNDGLVDFFNKTSRELFPGFCKGVHTYNRGIGMFNQDLSNNSVLIEVGAEQNTATEAKASAKYISRIIAEKLNGKK</sequence>
<reference evidence="2 3" key="1">
    <citation type="submission" date="2016-11" db="EMBL/GenBank/DDBJ databases">
        <authorList>
            <person name="Jaros S."/>
            <person name="Januszkiewicz K."/>
            <person name="Wedrychowicz H."/>
        </authorList>
    </citation>
    <scope>NUCLEOTIDE SEQUENCE [LARGE SCALE GENOMIC DNA]</scope>
    <source>
        <strain evidence="2 3">DSM 21758</strain>
    </source>
</reference>
<proteinExistence type="predicted"/>
<accession>A0A1M6AQ05</accession>